<evidence type="ECO:0000313" key="1">
    <source>
        <dbReference type="EMBL" id="ELQ73990.1"/>
    </source>
</evidence>
<dbReference type="InParanoid" id="L7JRR4"/>
<gene>
    <name evidence="1" type="ORF">THOM_3083</name>
</gene>
<protein>
    <submittedName>
        <fullName evidence="1">Uncharacterized protein</fullName>
    </submittedName>
</protein>
<evidence type="ECO:0000313" key="2">
    <source>
        <dbReference type="Proteomes" id="UP000011185"/>
    </source>
</evidence>
<reference evidence="1 2" key="1">
    <citation type="journal article" date="2012" name="PLoS Pathog.">
        <title>The genome of the obligate intracellular parasite Trachipleistophora hominis: new insights into microsporidian genome dynamics and reductive evolution.</title>
        <authorList>
            <person name="Heinz E."/>
            <person name="Williams T.A."/>
            <person name="Nakjang S."/>
            <person name="Noel C.J."/>
            <person name="Swan D.C."/>
            <person name="Goldberg A.V."/>
            <person name="Harris S.R."/>
            <person name="Weinmaier T."/>
            <person name="Markert S."/>
            <person name="Becher D."/>
            <person name="Bernhardt J."/>
            <person name="Dagan T."/>
            <person name="Hacker C."/>
            <person name="Lucocq J.M."/>
            <person name="Schweder T."/>
            <person name="Rattei T."/>
            <person name="Hall N."/>
            <person name="Hirt R.P."/>
            <person name="Embley T.M."/>
        </authorList>
    </citation>
    <scope>NUCLEOTIDE SEQUENCE [LARGE SCALE GENOMIC DNA]</scope>
</reference>
<dbReference type="HOGENOM" id="CLU_3088972_0_0_1"/>
<dbReference type="AlphaFoldDB" id="L7JRR4"/>
<proteinExistence type="predicted"/>
<sequence length="52" mass="6055">MVYLVFDSYLKIIFELIRQLCTVQKGPKFCGLVSSSLSNYPHETKKEIQVLF</sequence>
<name>L7JRR4_TRAHO</name>
<accession>L7JRR4</accession>
<dbReference type="VEuPathDB" id="MicrosporidiaDB:THOM_3083"/>
<dbReference type="Proteomes" id="UP000011185">
    <property type="component" value="Unassembled WGS sequence"/>
</dbReference>
<keyword evidence="2" id="KW-1185">Reference proteome</keyword>
<organism evidence="1 2">
    <name type="scientific">Trachipleistophora hominis</name>
    <name type="common">Microsporidian parasite</name>
    <dbReference type="NCBI Taxonomy" id="72359"/>
    <lineage>
        <taxon>Eukaryota</taxon>
        <taxon>Fungi</taxon>
        <taxon>Fungi incertae sedis</taxon>
        <taxon>Microsporidia</taxon>
        <taxon>Pleistophoridae</taxon>
        <taxon>Trachipleistophora</taxon>
    </lineage>
</organism>
<dbReference type="EMBL" id="JH994091">
    <property type="protein sequence ID" value="ELQ73990.1"/>
    <property type="molecule type" value="Genomic_DNA"/>
</dbReference>